<proteinExistence type="predicted"/>
<accession>A0A081KAY0</accession>
<evidence type="ECO:0000313" key="2">
    <source>
        <dbReference type="EMBL" id="KEI71306.1"/>
    </source>
</evidence>
<dbReference type="STRING" id="305900.GV64_11665"/>
<keyword evidence="3" id="KW-1185">Reference proteome</keyword>
<feature type="region of interest" description="Disordered" evidence="1">
    <location>
        <begin position="1"/>
        <end position="133"/>
    </location>
</feature>
<dbReference type="AlphaFoldDB" id="A0A081KAY0"/>
<reference evidence="2 3" key="1">
    <citation type="submission" date="2014-06" db="EMBL/GenBank/DDBJ databases">
        <title>Whole Genome Sequences of Three Symbiotic Endozoicomonas Bacteria.</title>
        <authorList>
            <person name="Neave M.J."/>
            <person name="Apprill A."/>
            <person name="Voolstra C.R."/>
        </authorList>
    </citation>
    <scope>NUCLEOTIDE SEQUENCE [LARGE SCALE GENOMIC DNA]</scope>
    <source>
        <strain evidence="2 3">DSM 22380</strain>
    </source>
</reference>
<feature type="compositionally biased region" description="Basic and acidic residues" evidence="1">
    <location>
        <begin position="44"/>
        <end position="54"/>
    </location>
</feature>
<dbReference type="EMBL" id="JOJP01000001">
    <property type="protein sequence ID" value="KEI71306.1"/>
    <property type="molecule type" value="Genomic_DNA"/>
</dbReference>
<sequence>MNTVGASHHTASPQQVPETVSKSEVKLPDNYSHNKMRASGSPCERGHPSEEPLISHKISPRMVDPTQGMSEQLPGDGPGLAFPNPMGRNEVGPEKRSSYCLESDGESGCEEGTGLKETPLERKHNAKSNSDKQSGLDVNALLMRLENLSETGMPEEKCAVVCDVAVSEEAENNETGAACSGSYRPGDTKSAESEASDSEYYDSDTDCSDFDDDFSKEYVLEKLGRFDRLAFNASPDHLQQLRSELADYMKRATDLSVIDVRDLKENVEELNALYKNKFLFDRAGVSEPFVLVKKMPEINGNAFVQHRMKVSKLFELIQCSAIYDKLIAFWRQLEFALPARDVPTRPMLVLHEGKAGSRLLLGLPVYLNKDGLPVVLLVDLDAQATAWSNLRKKLISELDACIAVKCWQKHNPDYAIKMEIDLNFENLESSVLTLELIGINHNMNIRIAKTCSVFELFDVASGEVCFRKFFSVLNQMKPVRDDVTGSPDDENTAFESNGLPDPGQTIFHLKLT</sequence>
<dbReference type="Proteomes" id="UP000027997">
    <property type="component" value="Unassembled WGS sequence"/>
</dbReference>
<feature type="region of interest" description="Disordered" evidence="1">
    <location>
        <begin position="481"/>
        <end position="501"/>
    </location>
</feature>
<protein>
    <submittedName>
        <fullName evidence="2">Uncharacterized protein</fullName>
    </submittedName>
</protein>
<gene>
    <name evidence="2" type="ORF">GV64_11665</name>
</gene>
<feature type="region of interest" description="Disordered" evidence="1">
    <location>
        <begin position="173"/>
        <end position="203"/>
    </location>
</feature>
<feature type="compositionally biased region" description="Polar residues" evidence="1">
    <location>
        <begin position="1"/>
        <end position="20"/>
    </location>
</feature>
<dbReference type="RefSeq" id="WP_020582891.1">
    <property type="nucleotide sequence ID" value="NZ_JOJP01000001.1"/>
</dbReference>
<feature type="compositionally biased region" description="Acidic residues" evidence="1">
    <location>
        <begin position="194"/>
        <end position="203"/>
    </location>
</feature>
<name>A0A081KAY0_9GAMM</name>
<evidence type="ECO:0000256" key="1">
    <source>
        <dbReference type="SAM" id="MobiDB-lite"/>
    </source>
</evidence>
<organism evidence="2 3">
    <name type="scientific">Endozoicomonas elysicola</name>
    <dbReference type="NCBI Taxonomy" id="305900"/>
    <lineage>
        <taxon>Bacteria</taxon>
        <taxon>Pseudomonadati</taxon>
        <taxon>Pseudomonadota</taxon>
        <taxon>Gammaproteobacteria</taxon>
        <taxon>Oceanospirillales</taxon>
        <taxon>Endozoicomonadaceae</taxon>
        <taxon>Endozoicomonas</taxon>
    </lineage>
</organism>
<evidence type="ECO:0000313" key="3">
    <source>
        <dbReference type="Proteomes" id="UP000027997"/>
    </source>
</evidence>
<comment type="caution">
    <text evidence="2">The sequence shown here is derived from an EMBL/GenBank/DDBJ whole genome shotgun (WGS) entry which is preliminary data.</text>
</comment>